<dbReference type="AlphaFoldDB" id="A0AAV7VAC4"/>
<feature type="region of interest" description="Disordered" evidence="1">
    <location>
        <begin position="83"/>
        <end position="122"/>
    </location>
</feature>
<feature type="compositionally biased region" description="Low complexity" evidence="1">
    <location>
        <begin position="13"/>
        <end position="24"/>
    </location>
</feature>
<name>A0AAV7VAC4_PLEWA</name>
<reference evidence="2" key="1">
    <citation type="journal article" date="2022" name="bioRxiv">
        <title>Sequencing and chromosome-scale assembly of the giantPleurodeles waltlgenome.</title>
        <authorList>
            <person name="Brown T."/>
            <person name="Elewa A."/>
            <person name="Iarovenko S."/>
            <person name="Subramanian E."/>
            <person name="Araus A.J."/>
            <person name="Petzold A."/>
            <person name="Susuki M."/>
            <person name="Suzuki K.-i.T."/>
            <person name="Hayashi T."/>
            <person name="Toyoda A."/>
            <person name="Oliveira C."/>
            <person name="Osipova E."/>
            <person name="Leigh N.D."/>
            <person name="Simon A."/>
            <person name="Yun M.H."/>
        </authorList>
    </citation>
    <scope>NUCLEOTIDE SEQUENCE</scope>
    <source>
        <strain evidence="2">20211129_DDA</strain>
        <tissue evidence="2">Liver</tissue>
    </source>
</reference>
<protein>
    <submittedName>
        <fullName evidence="2">Uncharacterized protein</fullName>
    </submittedName>
</protein>
<dbReference type="Proteomes" id="UP001066276">
    <property type="component" value="Chromosome 2_1"/>
</dbReference>
<accession>A0AAV7VAC4</accession>
<feature type="region of interest" description="Disordered" evidence="1">
    <location>
        <begin position="1"/>
        <end position="49"/>
    </location>
</feature>
<feature type="compositionally biased region" description="Basic residues" evidence="1">
    <location>
        <begin position="1"/>
        <end position="12"/>
    </location>
</feature>
<keyword evidence="3" id="KW-1185">Reference proteome</keyword>
<dbReference type="EMBL" id="JANPWB010000003">
    <property type="protein sequence ID" value="KAJ1197564.1"/>
    <property type="molecule type" value="Genomic_DNA"/>
</dbReference>
<organism evidence="2 3">
    <name type="scientific">Pleurodeles waltl</name>
    <name type="common">Iberian ribbed newt</name>
    <dbReference type="NCBI Taxonomy" id="8319"/>
    <lineage>
        <taxon>Eukaryota</taxon>
        <taxon>Metazoa</taxon>
        <taxon>Chordata</taxon>
        <taxon>Craniata</taxon>
        <taxon>Vertebrata</taxon>
        <taxon>Euteleostomi</taxon>
        <taxon>Amphibia</taxon>
        <taxon>Batrachia</taxon>
        <taxon>Caudata</taxon>
        <taxon>Salamandroidea</taxon>
        <taxon>Salamandridae</taxon>
        <taxon>Pleurodelinae</taxon>
        <taxon>Pleurodeles</taxon>
    </lineage>
</organism>
<sequence>MQRRRSWRRSQHSGRPPLRAGSSQRRGRVSRSPRLGQSGWRRPLRIPGRLLHLPDLRADTQRGPGHQGLSSVVPTTILFRLTGGLGSEAQGRRPRRHPQSGRISGGAPHLGFGRAPQSRPPS</sequence>
<evidence type="ECO:0000313" key="3">
    <source>
        <dbReference type="Proteomes" id="UP001066276"/>
    </source>
</evidence>
<proteinExistence type="predicted"/>
<evidence type="ECO:0000256" key="1">
    <source>
        <dbReference type="SAM" id="MobiDB-lite"/>
    </source>
</evidence>
<evidence type="ECO:0000313" key="2">
    <source>
        <dbReference type="EMBL" id="KAJ1197564.1"/>
    </source>
</evidence>
<gene>
    <name evidence="2" type="ORF">NDU88_001421</name>
</gene>
<comment type="caution">
    <text evidence="2">The sequence shown here is derived from an EMBL/GenBank/DDBJ whole genome shotgun (WGS) entry which is preliminary data.</text>
</comment>